<sequence>MSRVVRAAVVQACTEFHSLDGTLDKLTRFAKEARENGAQLIVFPEAFIGGYPKLSTFGTALGVRSDEGREEFLKYHQNAIEVPSATTQEIARISKELDLFFVIGVIEKDGGTLYCTVIFITPSDGYLCKHRKLMPTAFERVVWGNGDASTMPVVKHTFYKQPRQENDPGLDADTNAVSSKLSATICWENYMPLLRTFYYANGTEIYCAPTVDARPSWQHTMRHIALEGRCFVLSACQYSEEKDYPLGHAGVDPSDRNPHNVMIGGGSIIVNPLGEVLAGPLLGKEGVLYADLDLDDVVRGKFDLDVVGHYARKDIFQLSVAGKAI</sequence>
<dbReference type="PROSITE" id="PS00920">
    <property type="entry name" value="NITRIL_CHT_1"/>
    <property type="match status" value="1"/>
</dbReference>
<dbReference type="PROSITE" id="PS50263">
    <property type="entry name" value="CN_HYDROLASE"/>
    <property type="match status" value="1"/>
</dbReference>
<proteinExistence type="inferred from homology"/>
<dbReference type="OrthoDB" id="10250282at2759"/>
<dbReference type="GO" id="GO:0016836">
    <property type="term" value="F:hydro-lyase activity"/>
    <property type="evidence" value="ECO:0007669"/>
    <property type="project" value="UniProtKB-ARBA"/>
</dbReference>
<dbReference type="SUPFAM" id="SSF56317">
    <property type="entry name" value="Carbon-nitrogen hydrolase"/>
    <property type="match status" value="1"/>
</dbReference>
<evidence type="ECO:0000313" key="5">
    <source>
        <dbReference type="Proteomes" id="UP000053477"/>
    </source>
</evidence>
<dbReference type="STRING" id="27342.A0A0H2RRA6"/>
<organism evidence="4 5">
    <name type="scientific">Schizopora paradoxa</name>
    <dbReference type="NCBI Taxonomy" id="27342"/>
    <lineage>
        <taxon>Eukaryota</taxon>
        <taxon>Fungi</taxon>
        <taxon>Dikarya</taxon>
        <taxon>Basidiomycota</taxon>
        <taxon>Agaricomycotina</taxon>
        <taxon>Agaricomycetes</taxon>
        <taxon>Hymenochaetales</taxon>
        <taxon>Schizoporaceae</taxon>
        <taxon>Schizopora</taxon>
    </lineage>
</organism>
<dbReference type="GO" id="GO:0000257">
    <property type="term" value="F:nitrilase activity"/>
    <property type="evidence" value="ECO:0007669"/>
    <property type="project" value="UniProtKB-ARBA"/>
</dbReference>
<reference evidence="4 5" key="1">
    <citation type="submission" date="2015-04" db="EMBL/GenBank/DDBJ databases">
        <title>Complete genome sequence of Schizopora paradoxa KUC8140, a cosmopolitan wood degrader in East Asia.</title>
        <authorList>
            <consortium name="DOE Joint Genome Institute"/>
            <person name="Min B."/>
            <person name="Park H."/>
            <person name="Jang Y."/>
            <person name="Kim J.-J."/>
            <person name="Kim K.H."/>
            <person name="Pangilinan J."/>
            <person name="Lipzen A."/>
            <person name="Riley R."/>
            <person name="Grigoriev I.V."/>
            <person name="Spatafora J.W."/>
            <person name="Choi I.-G."/>
        </authorList>
    </citation>
    <scope>NUCLEOTIDE SEQUENCE [LARGE SCALE GENOMIC DNA]</scope>
    <source>
        <strain evidence="4 5">KUC8140</strain>
    </source>
</reference>
<dbReference type="InterPro" id="IPR036526">
    <property type="entry name" value="C-N_Hydrolase_sf"/>
</dbReference>
<dbReference type="EMBL" id="KQ085943">
    <property type="protein sequence ID" value="KLO14490.1"/>
    <property type="molecule type" value="Genomic_DNA"/>
</dbReference>
<dbReference type="AlphaFoldDB" id="A0A0H2RRA6"/>
<dbReference type="CDD" id="cd07564">
    <property type="entry name" value="nitrilases_CHs"/>
    <property type="match status" value="1"/>
</dbReference>
<dbReference type="Proteomes" id="UP000053477">
    <property type="component" value="Unassembled WGS sequence"/>
</dbReference>
<feature type="domain" description="CN hydrolase" evidence="3">
    <location>
        <begin position="5"/>
        <end position="294"/>
    </location>
</feature>
<name>A0A0H2RRA6_9AGAM</name>
<feature type="active site" description="Proton acceptor" evidence="2">
    <location>
        <position position="45"/>
    </location>
</feature>
<keyword evidence="5" id="KW-1185">Reference proteome</keyword>
<dbReference type="Gene3D" id="3.60.110.10">
    <property type="entry name" value="Carbon-nitrogen hydrolase"/>
    <property type="match status" value="1"/>
</dbReference>
<protein>
    <submittedName>
        <fullName evidence="4">Carbon-nitrogen hydrolase</fullName>
    </submittedName>
</protein>
<evidence type="ECO:0000259" key="3">
    <source>
        <dbReference type="PROSITE" id="PS50263"/>
    </source>
</evidence>
<dbReference type="InParanoid" id="A0A0H2RRA6"/>
<dbReference type="InterPro" id="IPR000132">
    <property type="entry name" value="Nitrilase/CN_hydratase_CS"/>
</dbReference>
<dbReference type="InterPro" id="IPR044149">
    <property type="entry name" value="Nitrilases_CHs"/>
</dbReference>
<dbReference type="PANTHER" id="PTHR46044">
    <property type="entry name" value="NITRILASE"/>
    <property type="match status" value="1"/>
</dbReference>
<dbReference type="InterPro" id="IPR003010">
    <property type="entry name" value="C-N_Hydrolase"/>
</dbReference>
<evidence type="ECO:0000256" key="2">
    <source>
        <dbReference type="PROSITE-ProRule" id="PRU10139"/>
    </source>
</evidence>
<dbReference type="PANTHER" id="PTHR46044:SF1">
    <property type="entry name" value="CN HYDROLASE DOMAIN-CONTAINING PROTEIN"/>
    <property type="match status" value="1"/>
</dbReference>
<keyword evidence="4" id="KW-0378">Hydrolase</keyword>
<gene>
    <name evidence="4" type="ORF">SCHPADRAFT_939548</name>
</gene>
<evidence type="ECO:0000313" key="4">
    <source>
        <dbReference type="EMBL" id="KLO14490.1"/>
    </source>
</evidence>
<evidence type="ECO:0000256" key="1">
    <source>
        <dbReference type="ARBA" id="ARBA00008129"/>
    </source>
</evidence>
<comment type="similarity">
    <text evidence="1">Belongs to the carbon-nitrogen hydrolase superfamily. Nitrilase family.</text>
</comment>
<accession>A0A0H2RRA6</accession>
<dbReference type="Pfam" id="PF00795">
    <property type="entry name" value="CN_hydrolase"/>
    <property type="match status" value="1"/>
</dbReference>